<reference evidence="2 4" key="1">
    <citation type="submission" date="2020-01" db="EMBL/GenBank/DDBJ databases">
        <authorList>
            <consortium name="DOE Joint Genome Institute"/>
            <person name="Haridas S."/>
            <person name="Albert R."/>
            <person name="Binder M."/>
            <person name="Bloem J."/>
            <person name="Labutti K."/>
            <person name="Salamov A."/>
            <person name="Andreopoulos B."/>
            <person name="Baker S.E."/>
            <person name="Barry K."/>
            <person name="Bills G."/>
            <person name="Bluhm B.H."/>
            <person name="Cannon C."/>
            <person name="Castanera R."/>
            <person name="Culley D.E."/>
            <person name="Daum C."/>
            <person name="Ezra D."/>
            <person name="Gonzalez J.B."/>
            <person name="Henrissat B."/>
            <person name="Kuo A."/>
            <person name="Liang C."/>
            <person name="Lipzen A."/>
            <person name="Lutzoni F."/>
            <person name="Magnuson J."/>
            <person name="Mondo S."/>
            <person name="Nolan M."/>
            <person name="Ohm R."/>
            <person name="Pangilinan J."/>
            <person name="Park H.-J."/>
            <person name="Ramirez L."/>
            <person name="Alfaro M."/>
            <person name="Sun H."/>
            <person name="Tritt A."/>
            <person name="Yoshinaga Y."/>
            <person name="Zwiers L.-H."/>
            <person name="Turgeon B.G."/>
            <person name="Goodwin S.B."/>
            <person name="Spatafora J.W."/>
            <person name="Crous P.W."/>
            <person name="Grigoriev I.V."/>
        </authorList>
    </citation>
    <scope>NUCLEOTIDE SEQUENCE</scope>
    <source>
        <strain evidence="2 4">CBS 781.70</strain>
    </source>
</reference>
<evidence type="ECO:0000313" key="2">
    <source>
        <dbReference type="EMBL" id="KAF1812152.1"/>
    </source>
</evidence>
<dbReference type="Proteomes" id="UP000504638">
    <property type="component" value="Unplaced"/>
</dbReference>
<accession>A0A6G1G2D7</accession>
<reference evidence="4" key="3">
    <citation type="submission" date="2025-04" db="UniProtKB">
        <authorList>
            <consortium name="RefSeq"/>
        </authorList>
    </citation>
    <scope>IDENTIFICATION</scope>
    <source>
        <strain evidence="4">CBS 781.70</strain>
    </source>
</reference>
<dbReference type="PANTHER" id="PTHR36205:SF2">
    <property type="entry name" value="MAJOR FACILITATOR SUPERFAMILY TRANSPORTER"/>
    <property type="match status" value="1"/>
</dbReference>
<dbReference type="PANTHER" id="PTHR36205">
    <property type="entry name" value="CHROMOSOME 19, WHOLE GENOME SHOTGUN SEQUENCE"/>
    <property type="match status" value="1"/>
</dbReference>
<proteinExistence type="predicted"/>
<dbReference type="RefSeq" id="XP_033533783.1">
    <property type="nucleotide sequence ID" value="XM_033674841.1"/>
</dbReference>
<name>A0A6G1G2D7_9PEZI</name>
<evidence type="ECO:0000313" key="3">
    <source>
        <dbReference type="Proteomes" id="UP000504638"/>
    </source>
</evidence>
<protein>
    <submittedName>
        <fullName evidence="2 4">Uncharacterized protein</fullName>
    </submittedName>
</protein>
<dbReference type="OrthoDB" id="3353407at2759"/>
<reference evidence="4" key="2">
    <citation type="submission" date="2020-04" db="EMBL/GenBank/DDBJ databases">
        <authorList>
            <consortium name="NCBI Genome Project"/>
        </authorList>
    </citation>
    <scope>NUCLEOTIDE SEQUENCE</scope>
    <source>
        <strain evidence="4">CBS 781.70</strain>
    </source>
</reference>
<dbReference type="EMBL" id="ML975158">
    <property type="protein sequence ID" value="KAF1812152.1"/>
    <property type="molecule type" value="Genomic_DNA"/>
</dbReference>
<feature type="region of interest" description="Disordered" evidence="1">
    <location>
        <begin position="60"/>
        <end position="111"/>
    </location>
</feature>
<keyword evidence="3" id="KW-1185">Reference proteome</keyword>
<dbReference type="Pfam" id="PF11885">
    <property type="entry name" value="DUF3405"/>
    <property type="match status" value="1"/>
</dbReference>
<dbReference type="InterPro" id="IPR021822">
    <property type="entry name" value="DUF3405"/>
</dbReference>
<evidence type="ECO:0000313" key="4">
    <source>
        <dbReference type="RefSeq" id="XP_033533783.1"/>
    </source>
</evidence>
<organism evidence="2">
    <name type="scientific">Eremomyces bilateralis CBS 781.70</name>
    <dbReference type="NCBI Taxonomy" id="1392243"/>
    <lineage>
        <taxon>Eukaryota</taxon>
        <taxon>Fungi</taxon>
        <taxon>Dikarya</taxon>
        <taxon>Ascomycota</taxon>
        <taxon>Pezizomycotina</taxon>
        <taxon>Dothideomycetes</taxon>
        <taxon>Dothideomycetes incertae sedis</taxon>
        <taxon>Eremomycetales</taxon>
        <taxon>Eremomycetaceae</taxon>
        <taxon>Eremomyces</taxon>
    </lineage>
</organism>
<dbReference type="GeneID" id="54415411"/>
<gene>
    <name evidence="2 4" type="ORF">P152DRAFT_26783</name>
</gene>
<evidence type="ECO:0000256" key="1">
    <source>
        <dbReference type="SAM" id="MobiDB-lite"/>
    </source>
</evidence>
<sequence>MLWSHFRRLALLSFFAFVFVSICAIFTKRFENPWAADRHVEVAKPGPLPPVIKAGQIHYQEEKDPSPSKTAQGENGSPPAKSEGTSTQRTLVTAPPRETRRKSKAWSPPTTPLDMDEMLDWNRPGHVDGHYPPYEDYVDYNYDPNRWEGFPEEHGFYQKSGVDLLRAYEARKFHAANHAQGRYANGEVDESHNSSYAPYLPYPDFNGEEWRRQYHGDYVPCRGPRNLNLNESIHDVVHAYRSVPLGFPEPVTGSYEALDLDEDICIDRISRYGPYGLDEGRSVRERASWAEPGKVDWETVSWGELQNECLNRNQERYDPNYRRSPNMSPGVALRQSALRYDQFQAGYDGDDKTKEKRQEPVQETGLTYRPRTALLIRTWEGYNYRENDFQAIRAMIMELSLHSGGEFQVFMFINVKDRGANILHDRAEYSRILRKSIPKEFRSISILWNEEICEKWYPEVGDWQVYWQQFMPLQWFSRTHPEFEFIWNWEVDARYTTNHYHFLQKIGDFSRDQPRKYLWERNSRFYFPGVHGPSFTKYRDDTNALIAESKAASKITTVWGAQPAVIQQMPLGPKPPTTESDDNFTWGVGEEADFITLLPMWEPQMTGWPFRDKLWNFIPGHRPHFSAEDGADDAFTHPDFAAMPRRVYINTITRLSKRLLDAMHEENRAGRSMQAEMWPSSVALHHGFKAVYAPHPIYFSRKWDAQYADAVFNAADADIPGRWAAGMDSVYNKDREHNFEGWSWYYRSMLPRVLFRRWMGWKAADELGEVGGPEWEEGIGGKMCLPGVLLHPVKHDDVRRPDE</sequence>
<dbReference type="AlphaFoldDB" id="A0A6G1G2D7"/>